<feature type="region of interest" description="Disordered" evidence="4">
    <location>
        <begin position="79"/>
        <end position="138"/>
    </location>
</feature>
<dbReference type="Gene3D" id="1.25.40.10">
    <property type="entry name" value="Tetratricopeptide repeat domain"/>
    <property type="match status" value="2"/>
</dbReference>
<feature type="compositionally biased region" description="Low complexity" evidence="4">
    <location>
        <begin position="30"/>
        <end position="47"/>
    </location>
</feature>
<feature type="compositionally biased region" description="Basic and acidic residues" evidence="4">
    <location>
        <begin position="122"/>
        <end position="138"/>
    </location>
</feature>
<evidence type="ECO:0000256" key="3">
    <source>
        <dbReference type="ARBA" id="ARBA00023242"/>
    </source>
</evidence>
<comment type="caution">
    <text evidence="5">The sequence shown here is derived from an EMBL/GenBank/DDBJ whole genome shotgun (WGS) entry which is preliminary data.</text>
</comment>
<sequence>MEVPNAATESSKEGEGEKRQTSQTQAQTQLFPLFSLSSNPSSSLPESTEAVQWLSNRSFAFDVSAIPAAAAIPAEFSLAESDEEEATEGGRPSYDLVSSPSSSSGVRPLKREENRRRRKRKREMDTDKLGHETSRKSDARAWIGSEKKPAKDYYFDARGDRDNLAFGCLYRMDVARYKLLNPEDFPGVCCELLHHQRCSKSFMEVDHDLDVLDNQLRVGRYYSVKYMVLERFKDFKHVKIMEKMPSFITCEYIPLVELHSFNGNGGNGSNTGLELEESWEDEIVRITRELNIKSRDFPHDEKVWLAFAEFQDKIACSLPQKAARLQTLEKKISILEKAVDLNPDNEELLLCLLKSYQGRDNIGSLMEKWQKVLVQHFDSVKLWKEFLLVQQGEFSQFTVSNIRKAYGHAIQALSSACNKLCRQGFQVSSLKSGDSSLIQLECGLVDVFINLCRFEWQTGHHELATGLFQAEIEYSLFCPSLLLSSHTKQKLFEHFWNSSGARVGEDGALGWCNWMELEEQNKINPMLVENLEEVQGGWSGWMDPLSKQSTTMDEHVELLVDENTVENSAIGDIPPNDVESLLKNLGIDVEAGSHTEAKDALTWKKWLQEELSRDAEQWMPIRNNSGNYGGLGLHCLEDSEKEQLSRVVLFEDVTDYLFSLCSEEARFSLVYQFIDFFGGKLSSWTCTNDANWMDKVLSLEFLDDLISEDLIVVSKALNRMGNSVLSEMTSLLESNVDCFSKSALVEFLRNAILLCLNAFPRNRRLEEALIANEERLMTNLSNSTSPTNPSRALAKALLKRDRQDLLLCGIYARSEASYGNIDIARKIFDMALSSANGLPEELVEHYPLLFLWYAEMELAACTSSSNTEQFLQRAVHILCCLGGIFYCSYLLSFLFEHLTNGWSSGLQIIEEAFYAVLPERRIYSLQLESLWMRYMRILKKHIMQLKFSTVWKAVAQSLQMYPYNPRSFSTMVELSSLFTVPLKVRQVFDDYIQRVPGLVQHVQYINHNVNE</sequence>
<dbReference type="Proteomes" id="UP000636800">
    <property type="component" value="Chromosome 1"/>
</dbReference>
<comment type="subcellular location">
    <subcellularLocation>
        <location evidence="1">Nucleus</location>
    </subcellularLocation>
</comment>
<keyword evidence="6" id="KW-1185">Reference proteome</keyword>
<dbReference type="EMBL" id="JADCNL010000001">
    <property type="protein sequence ID" value="KAG0498079.1"/>
    <property type="molecule type" value="Genomic_DNA"/>
</dbReference>
<dbReference type="InterPro" id="IPR011990">
    <property type="entry name" value="TPR-like_helical_dom_sf"/>
</dbReference>
<dbReference type="PANTHER" id="PTHR13471:SF0">
    <property type="entry name" value="NUCLEAR EXOSOME REGULATOR NRDE2"/>
    <property type="match status" value="1"/>
</dbReference>
<dbReference type="GO" id="GO:1902369">
    <property type="term" value="P:negative regulation of RNA catabolic process"/>
    <property type="evidence" value="ECO:0007669"/>
    <property type="project" value="TreeGrafter"/>
</dbReference>
<feature type="compositionally biased region" description="Basic and acidic residues" evidence="4">
    <location>
        <begin position="10"/>
        <end position="20"/>
    </location>
</feature>
<feature type="region of interest" description="Disordered" evidence="4">
    <location>
        <begin position="1"/>
        <end position="49"/>
    </location>
</feature>
<gene>
    <name evidence="5" type="ORF">HPP92_002770</name>
</gene>
<evidence type="ECO:0000256" key="2">
    <source>
        <dbReference type="ARBA" id="ARBA00009265"/>
    </source>
</evidence>
<dbReference type="InterPro" id="IPR013633">
    <property type="entry name" value="NRDE-2"/>
</dbReference>
<dbReference type="GO" id="GO:0031048">
    <property type="term" value="P:regulatory ncRNA-mediated heterochromatin formation"/>
    <property type="evidence" value="ECO:0007669"/>
    <property type="project" value="TreeGrafter"/>
</dbReference>
<dbReference type="GO" id="GO:0071013">
    <property type="term" value="C:catalytic step 2 spliceosome"/>
    <property type="evidence" value="ECO:0007669"/>
    <property type="project" value="TreeGrafter"/>
</dbReference>
<name>A0A835RTZ2_VANPL</name>
<comment type="similarity">
    <text evidence="2">Belongs to the NRDE2 family.</text>
</comment>
<dbReference type="OrthoDB" id="1926485at2759"/>
<keyword evidence="3" id="KW-0539">Nucleus</keyword>
<evidence type="ECO:0000256" key="4">
    <source>
        <dbReference type="SAM" id="MobiDB-lite"/>
    </source>
</evidence>
<evidence type="ECO:0000313" key="5">
    <source>
        <dbReference type="EMBL" id="KAG0498079.1"/>
    </source>
</evidence>
<dbReference type="PANTHER" id="PTHR13471">
    <property type="entry name" value="TETRATRICOPEPTIDE-LIKE HELICAL"/>
    <property type="match status" value="1"/>
</dbReference>
<protein>
    <recommendedName>
        <fullName evidence="7">Protein NRDE2 homolog</fullName>
    </recommendedName>
</protein>
<proteinExistence type="inferred from homology"/>
<accession>A0A835RTZ2</accession>
<dbReference type="AlphaFoldDB" id="A0A835RTZ2"/>
<evidence type="ECO:0000256" key="1">
    <source>
        <dbReference type="ARBA" id="ARBA00004123"/>
    </source>
</evidence>
<reference evidence="5 6" key="1">
    <citation type="journal article" date="2020" name="Nat. Food">
        <title>A phased Vanilla planifolia genome enables genetic improvement of flavour and production.</title>
        <authorList>
            <person name="Hasing T."/>
            <person name="Tang H."/>
            <person name="Brym M."/>
            <person name="Khazi F."/>
            <person name="Huang T."/>
            <person name="Chambers A.H."/>
        </authorList>
    </citation>
    <scope>NUCLEOTIDE SEQUENCE [LARGE SCALE GENOMIC DNA]</scope>
    <source>
        <tissue evidence="5">Leaf</tissue>
    </source>
</reference>
<evidence type="ECO:0008006" key="7">
    <source>
        <dbReference type="Google" id="ProtNLM"/>
    </source>
</evidence>
<dbReference type="Pfam" id="PF08424">
    <property type="entry name" value="NRDE-2"/>
    <property type="match status" value="1"/>
</dbReference>
<evidence type="ECO:0000313" key="6">
    <source>
        <dbReference type="Proteomes" id="UP000636800"/>
    </source>
</evidence>
<organism evidence="5 6">
    <name type="scientific">Vanilla planifolia</name>
    <name type="common">Vanilla</name>
    <dbReference type="NCBI Taxonomy" id="51239"/>
    <lineage>
        <taxon>Eukaryota</taxon>
        <taxon>Viridiplantae</taxon>
        <taxon>Streptophyta</taxon>
        <taxon>Embryophyta</taxon>
        <taxon>Tracheophyta</taxon>
        <taxon>Spermatophyta</taxon>
        <taxon>Magnoliopsida</taxon>
        <taxon>Liliopsida</taxon>
        <taxon>Asparagales</taxon>
        <taxon>Orchidaceae</taxon>
        <taxon>Vanilloideae</taxon>
        <taxon>Vanilleae</taxon>
        <taxon>Vanilla</taxon>
    </lineage>
</organism>